<evidence type="ECO:0000259" key="1">
    <source>
        <dbReference type="PROSITE" id="PS51704"/>
    </source>
</evidence>
<evidence type="ECO:0000313" key="2">
    <source>
        <dbReference type="EMBL" id="MSU05726.1"/>
    </source>
</evidence>
<dbReference type="GO" id="GO:0008081">
    <property type="term" value="F:phosphoric diester hydrolase activity"/>
    <property type="evidence" value="ECO:0007669"/>
    <property type="project" value="InterPro"/>
</dbReference>
<organism evidence="2 3">
    <name type="scientific">Bullifex porci</name>
    <dbReference type="NCBI Taxonomy" id="2606638"/>
    <lineage>
        <taxon>Bacteria</taxon>
        <taxon>Pseudomonadati</taxon>
        <taxon>Spirochaetota</taxon>
        <taxon>Spirochaetia</taxon>
        <taxon>Spirochaetales</taxon>
        <taxon>Spirochaetaceae</taxon>
        <taxon>Bullifex</taxon>
    </lineage>
</organism>
<reference evidence="2 3" key="1">
    <citation type="submission" date="2019-08" db="EMBL/GenBank/DDBJ databases">
        <title>In-depth cultivation of the pig gut microbiome towards novel bacterial diversity and tailored functional studies.</title>
        <authorList>
            <person name="Wylensek D."/>
            <person name="Hitch T.C.A."/>
            <person name="Clavel T."/>
        </authorList>
    </citation>
    <scope>NUCLEOTIDE SEQUENCE [LARGE SCALE GENOMIC DNA]</scope>
    <source>
        <strain evidence="2 3">NM-380-WT-3C1</strain>
    </source>
</reference>
<dbReference type="Pfam" id="PF03009">
    <property type="entry name" value="GDPD"/>
    <property type="match status" value="1"/>
</dbReference>
<dbReference type="GO" id="GO:0006629">
    <property type="term" value="P:lipid metabolic process"/>
    <property type="evidence" value="ECO:0007669"/>
    <property type="project" value="InterPro"/>
</dbReference>
<dbReference type="RefSeq" id="WP_154424624.1">
    <property type="nucleotide sequence ID" value="NZ_JAQYGB010000012.1"/>
</dbReference>
<dbReference type="Proteomes" id="UP000460549">
    <property type="component" value="Unassembled WGS sequence"/>
</dbReference>
<dbReference type="PANTHER" id="PTHR46211:SF14">
    <property type="entry name" value="GLYCEROPHOSPHODIESTER PHOSPHODIESTERASE"/>
    <property type="match status" value="1"/>
</dbReference>
<accession>A0A7X2PB89</accession>
<dbReference type="PANTHER" id="PTHR46211">
    <property type="entry name" value="GLYCEROPHOSPHORYL DIESTER PHOSPHODIESTERASE"/>
    <property type="match status" value="1"/>
</dbReference>
<dbReference type="SUPFAM" id="SSF51695">
    <property type="entry name" value="PLC-like phosphodiesterases"/>
    <property type="match status" value="1"/>
</dbReference>
<dbReference type="InterPro" id="IPR030395">
    <property type="entry name" value="GP_PDE_dom"/>
</dbReference>
<feature type="domain" description="GP-PDE" evidence="1">
    <location>
        <begin position="11"/>
        <end position="261"/>
    </location>
</feature>
<dbReference type="PROSITE" id="PS51704">
    <property type="entry name" value="GP_PDE"/>
    <property type="match status" value="1"/>
</dbReference>
<dbReference type="AlphaFoldDB" id="A0A7X2PB89"/>
<dbReference type="InterPro" id="IPR017946">
    <property type="entry name" value="PLC-like_Pdiesterase_TIM-brl"/>
</dbReference>
<evidence type="ECO:0000313" key="3">
    <source>
        <dbReference type="Proteomes" id="UP000460549"/>
    </source>
</evidence>
<dbReference type="EMBL" id="VUNN01000003">
    <property type="protein sequence ID" value="MSU05726.1"/>
    <property type="molecule type" value="Genomic_DNA"/>
</dbReference>
<name>A0A7X2PB89_9SPIO</name>
<dbReference type="Gene3D" id="3.20.20.190">
    <property type="entry name" value="Phosphatidylinositol (PI) phosphodiesterase"/>
    <property type="match status" value="1"/>
</dbReference>
<keyword evidence="3" id="KW-1185">Reference proteome</keyword>
<proteinExistence type="predicted"/>
<protein>
    <submittedName>
        <fullName evidence="2">Glycerophosphodiester phosphodiesterase</fullName>
    </submittedName>
</protein>
<gene>
    <name evidence="2" type="ORF">FYJ80_02890</name>
</gene>
<sequence>MNEKNFLNPLPRVVAHRGDSINYPENTLPAFLSAVKMNIDIVETDVHLTKDGVLVIWHDPTLERNTNGSGTLESHTLAELKQLDAGYTFTKDGGKTFPFRGKGVQICTLSEALEACPEQRFNIDLKSKEPEIVDVFIDTIRKHKAENRVCGASFHLSNLKALRAKAPDILTSITTLEVIPLLLKQKLHILPKSFKRKIIFQIPKEQWGIKVVTPDFVKQMKKRDAIIMVWTINDEKTMRELFSMGVDSVMTDDPELVIKVAKEMNIREK</sequence>
<comment type="caution">
    <text evidence="2">The sequence shown here is derived from an EMBL/GenBank/DDBJ whole genome shotgun (WGS) entry which is preliminary data.</text>
</comment>
<dbReference type="CDD" id="cd08561">
    <property type="entry name" value="GDPD_cytoplasmic_ScUgpQ2_like"/>
    <property type="match status" value="1"/>
</dbReference>